<keyword evidence="3" id="KW-1185">Reference proteome</keyword>
<comment type="caution">
    <text evidence="2">The sequence shown here is derived from an EMBL/GenBank/DDBJ whole genome shotgun (WGS) entry which is preliminary data.</text>
</comment>
<dbReference type="EMBL" id="JMSN01000002">
    <property type="protein sequence ID" value="KDN53422.1"/>
    <property type="molecule type" value="Genomic_DNA"/>
</dbReference>
<evidence type="ECO:0000313" key="3">
    <source>
        <dbReference type="Proteomes" id="UP000027361"/>
    </source>
</evidence>
<accession>A0A066WHG2</accession>
<dbReference type="RefSeq" id="XP_013246261.1">
    <property type="nucleotide sequence ID" value="XM_013390807.1"/>
</dbReference>
<evidence type="ECO:0000313" key="2">
    <source>
        <dbReference type="EMBL" id="KDN53422.1"/>
    </source>
</evidence>
<feature type="compositionally biased region" description="Low complexity" evidence="1">
    <location>
        <begin position="73"/>
        <end position="104"/>
    </location>
</feature>
<proteinExistence type="predicted"/>
<feature type="region of interest" description="Disordered" evidence="1">
    <location>
        <begin position="73"/>
        <end position="124"/>
    </location>
</feature>
<reference evidence="2 3" key="1">
    <citation type="submission" date="2014-05" db="EMBL/GenBank/DDBJ databases">
        <title>Draft genome sequence of a rare smut relative, Tilletiaria anomala UBC 951.</title>
        <authorList>
            <consortium name="DOE Joint Genome Institute"/>
            <person name="Toome M."/>
            <person name="Kuo A."/>
            <person name="Henrissat B."/>
            <person name="Lipzen A."/>
            <person name="Tritt A."/>
            <person name="Yoshinaga Y."/>
            <person name="Zane M."/>
            <person name="Barry K."/>
            <person name="Grigoriev I.V."/>
            <person name="Spatafora J.W."/>
            <person name="Aimea M.C."/>
        </authorList>
    </citation>
    <scope>NUCLEOTIDE SEQUENCE [LARGE SCALE GENOMIC DNA]</scope>
    <source>
        <strain evidence="2 3">UBC 951</strain>
    </source>
</reference>
<dbReference type="GeneID" id="25267740"/>
<dbReference type="Proteomes" id="UP000027361">
    <property type="component" value="Unassembled WGS sequence"/>
</dbReference>
<gene>
    <name evidence="2" type="ORF">K437DRAFT_71174</name>
</gene>
<dbReference type="HOGENOM" id="CLU_1152431_0_0_1"/>
<sequence>MIFPTATPPYHLLIHLRRRLGMTSRSCTSAGRLFVLAVVAVLSLSVSASFTSPSRLSPSPNKDLHALLARQATNATSTSVTRTSSASASPASASSPAASSNSSSGTGGPSCSMTAPSDDPNQSTSWSSAFVSTCCVQGKGAICYTRTSTSSSSCAIPSCSDLASGNSTQMNGFVPLAPAATADNPDPMGNGAAGSGRNLTYSNYAPDGAGGNAERRSHEVAHTKFVALGAALFMIVGTCLL</sequence>
<organism evidence="2 3">
    <name type="scientific">Tilletiaria anomala (strain ATCC 24038 / CBS 436.72 / UBC 951)</name>
    <dbReference type="NCBI Taxonomy" id="1037660"/>
    <lineage>
        <taxon>Eukaryota</taxon>
        <taxon>Fungi</taxon>
        <taxon>Dikarya</taxon>
        <taxon>Basidiomycota</taxon>
        <taxon>Ustilaginomycotina</taxon>
        <taxon>Exobasidiomycetes</taxon>
        <taxon>Georgefischeriales</taxon>
        <taxon>Tilletiariaceae</taxon>
        <taxon>Tilletiaria</taxon>
    </lineage>
</organism>
<evidence type="ECO:0000256" key="1">
    <source>
        <dbReference type="SAM" id="MobiDB-lite"/>
    </source>
</evidence>
<feature type="compositionally biased region" description="Polar residues" evidence="1">
    <location>
        <begin position="111"/>
        <end position="124"/>
    </location>
</feature>
<dbReference type="InParanoid" id="A0A066WHG2"/>
<name>A0A066WHG2_TILAU</name>
<protein>
    <submittedName>
        <fullName evidence="2">Uncharacterized protein</fullName>
    </submittedName>
</protein>
<dbReference type="AlphaFoldDB" id="A0A066WHG2"/>